<comment type="caution">
    <text evidence="1">The sequence shown here is derived from an EMBL/GenBank/DDBJ whole genome shotgun (WGS) entry which is preliminary data.</text>
</comment>
<reference evidence="1" key="1">
    <citation type="journal article" date="2015" name="Nature">
        <title>Complex archaea that bridge the gap between prokaryotes and eukaryotes.</title>
        <authorList>
            <person name="Spang A."/>
            <person name="Saw J.H."/>
            <person name="Jorgensen S.L."/>
            <person name="Zaremba-Niedzwiedzka K."/>
            <person name="Martijn J."/>
            <person name="Lind A.E."/>
            <person name="van Eijk R."/>
            <person name="Schleper C."/>
            <person name="Guy L."/>
            <person name="Ettema T.J."/>
        </authorList>
    </citation>
    <scope>NUCLEOTIDE SEQUENCE</scope>
</reference>
<accession>A0A0F9IJA1</accession>
<dbReference type="AlphaFoldDB" id="A0A0F9IJA1"/>
<proteinExistence type="predicted"/>
<organism evidence="1">
    <name type="scientific">marine sediment metagenome</name>
    <dbReference type="NCBI Taxonomy" id="412755"/>
    <lineage>
        <taxon>unclassified sequences</taxon>
        <taxon>metagenomes</taxon>
        <taxon>ecological metagenomes</taxon>
    </lineage>
</organism>
<dbReference type="EMBL" id="LAZR01020870">
    <property type="protein sequence ID" value="KKL87307.1"/>
    <property type="molecule type" value="Genomic_DNA"/>
</dbReference>
<gene>
    <name evidence="1" type="ORF">LCGC14_1936070</name>
</gene>
<name>A0A0F9IJA1_9ZZZZ</name>
<sequence length="98" mass="11088">NKLDYPADWYNNTGEGSIVTKSGLLHCNTNSDSVDLARALGVTLWDFNIHQLKIENINWAALHALFENGFCYEEENKEIENLRALLTNGFICLFQPNG</sequence>
<evidence type="ECO:0000313" key="1">
    <source>
        <dbReference type="EMBL" id="KKL87307.1"/>
    </source>
</evidence>
<feature type="non-terminal residue" evidence="1">
    <location>
        <position position="1"/>
    </location>
</feature>
<protein>
    <submittedName>
        <fullName evidence="1">Uncharacterized protein</fullName>
    </submittedName>
</protein>